<comment type="catalytic activity">
    <reaction evidence="18 19">
        <text>alpha-ribazole 5'-phosphate + adenosylcob(III)inamide-GDP = adenosylcob(III)alamin 5'-phosphate + GMP + H(+)</text>
        <dbReference type="Rhea" id="RHEA:23560"/>
        <dbReference type="ChEBI" id="CHEBI:15378"/>
        <dbReference type="ChEBI" id="CHEBI:57918"/>
        <dbReference type="ChEBI" id="CHEBI:58115"/>
        <dbReference type="ChEBI" id="CHEBI:60487"/>
        <dbReference type="ChEBI" id="CHEBI:60493"/>
        <dbReference type="EC" id="2.7.8.26"/>
    </reaction>
</comment>
<dbReference type="InterPro" id="IPR003805">
    <property type="entry name" value="CobS"/>
</dbReference>
<evidence type="ECO:0000313" key="20">
    <source>
        <dbReference type="EMBL" id="QAZ66091.1"/>
    </source>
</evidence>
<evidence type="ECO:0000256" key="8">
    <source>
        <dbReference type="ARBA" id="ARBA00022573"/>
    </source>
</evidence>
<evidence type="ECO:0000256" key="2">
    <source>
        <dbReference type="ARBA" id="ARBA00004651"/>
    </source>
</evidence>
<keyword evidence="8 19" id="KW-0169">Cobalamin biosynthesis</keyword>
<evidence type="ECO:0000313" key="21">
    <source>
        <dbReference type="Proteomes" id="UP000293296"/>
    </source>
</evidence>
<evidence type="ECO:0000256" key="4">
    <source>
        <dbReference type="ARBA" id="ARBA00010561"/>
    </source>
</evidence>
<evidence type="ECO:0000256" key="18">
    <source>
        <dbReference type="ARBA" id="ARBA00049504"/>
    </source>
</evidence>
<feature type="transmembrane region" description="Helical" evidence="19">
    <location>
        <begin position="192"/>
        <end position="211"/>
    </location>
</feature>
<evidence type="ECO:0000256" key="6">
    <source>
        <dbReference type="ARBA" id="ARBA00015850"/>
    </source>
</evidence>
<keyword evidence="9 19" id="KW-0808">Transferase</keyword>
<dbReference type="KEGG" id="dcb:C3Y92_02065"/>
<comment type="catalytic activity">
    <reaction evidence="17 19">
        <text>alpha-ribazole + adenosylcob(III)inamide-GDP = adenosylcob(III)alamin + GMP + H(+)</text>
        <dbReference type="Rhea" id="RHEA:16049"/>
        <dbReference type="ChEBI" id="CHEBI:10329"/>
        <dbReference type="ChEBI" id="CHEBI:15378"/>
        <dbReference type="ChEBI" id="CHEBI:18408"/>
        <dbReference type="ChEBI" id="CHEBI:58115"/>
        <dbReference type="ChEBI" id="CHEBI:60487"/>
        <dbReference type="EC" id="2.7.8.26"/>
    </reaction>
</comment>
<evidence type="ECO:0000256" key="15">
    <source>
        <dbReference type="ARBA" id="ARBA00032605"/>
    </source>
</evidence>
<evidence type="ECO:0000256" key="16">
    <source>
        <dbReference type="ARBA" id="ARBA00032853"/>
    </source>
</evidence>
<keyword evidence="11 19" id="KW-0460">Magnesium</keyword>
<dbReference type="PANTHER" id="PTHR34148">
    <property type="entry name" value="ADENOSYLCOBINAMIDE-GDP RIBAZOLETRANSFERASE"/>
    <property type="match status" value="1"/>
</dbReference>
<protein>
    <recommendedName>
        <fullName evidence="6 19">Adenosylcobinamide-GDP ribazoletransferase</fullName>
        <ecNumber evidence="5 19">2.7.8.26</ecNumber>
    </recommendedName>
    <alternativeName>
        <fullName evidence="16 19">Cobalamin synthase</fullName>
    </alternativeName>
    <alternativeName>
        <fullName evidence="15 19">Cobalamin-5'-phosphate synthase</fullName>
    </alternativeName>
</protein>
<reference evidence="20 21" key="1">
    <citation type="submission" date="2018-02" db="EMBL/GenBank/DDBJ databases">
        <title>Genome sequence of Desulfovibrio carbinolicus DSM 3852.</title>
        <authorList>
            <person name="Wilbanks E."/>
            <person name="Skennerton C.T."/>
            <person name="Orphan V.J."/>
        </authorList>
    </citation>
    <scope>NUCLEOTIDE SEQUENCE [LARGE SCALE GENOMIC DNA]</scope>
    <source>
        <strain evidence="20 21">DSM 3852</strain>
    </source>
</reference>
<gene>
    <name evidence="19" type="primary">cobS</name>
    <name evidence="20" type="ORF">C3Y92_02065</name>
</gene>
<dbReference type="Proteomes" id="UP000293296">
    <property type="component" value="Chromosome"/>
</dbReference>
<feature type="transmembrane region" description="Helical" evidence="19">
    <location>
        <begin position="44"/>
        <end position="66"/>
    </location>
</feature>
<keyword evidence="12 19" id="KW-1133">Transmembrane helix</keyword>
<organism evidence="20 21">
    <name type="scientific">Solidesulfovibrio carbinolicus</name>
    <dbReference type="NCBI Taxonomy" id="296842"/>
    <lineage>
        <taxon>Bacteria</taxon>
        <taxon>Pseudomonadati</taxon>
        <taxon>Thermodesulfobacteriota</taxon>
        <taxon>Desulfovibrionia</taxon>
        <taxon>Desulfovibrionales</taxon>
        <taxon>Desulfovibrionaceae</taxon>
        <taxon>Solidesulfovibrio</taxon>
    </lineage>
</organism>
<evidence type="ECO:0000256" key="10">
    <source>
        <dbReference type="ARBA" id="ARBA00022692"/>
    </source>
</evidence>
<evidence type="ECO:0000256" key="17">
    <source>
        <dbReference type="ARBA" id="ARBA00048623"/>
    </source>
</evidence>
<dbReference type="GO" id="GO:0008818">
    <property type="term" value="F:cobalamin 5'-phosphate synthase activity"/>
    <property type="evidence" value="ECO:0007669"/>
    <property type="project" value="UniProtKB-UniRule"/>
</dbReference>
<dbReference type="PANTHER" id="PTHR34148:SF1">
    <property type="entry name" value="ADENOSYLCOBINAMIDE-GDP RIBAZOLETRANSFERASE"/>
    <property type="match status" value="1"/>
</dbReference>
<accession>A0A4P6HG43</accession>
<dbReference type="OrthoDB" id="9794223at2"/>
<evidence type="ECO:0000256" key="19">
    <source>
        <dbReference type="HAMAP-Rule" id="MF_00719"/>
    </source>
</evidence>
<dbReference type="GO" id="GO:0009236">
    <property type="term" value="P:cobalamin biosynthetic process"/>
    <property type="evidence" value="ECO:0007669"/>
    <property type="project" value="UniProtKB-UniRule"/>
</dbReference>
<dbReference type="EMBL" id="CP026538">
    <property type="protein sequence ID" value="QAZ66091.1"/>
    <property type="molecule type" value="Genomic_DNA"/>
</dbReference>
<proteinExistence type="inferred from homology"/>
<evidence type="ECO:0000256" key="13">
    <source>
        <dbReference type="ARBA" id="ARBA00023136"/>
    </source>
</evidence>
<comment type="cofactor">
    <cofactor evidence="1 19">
        <name>Mg(2+)</name>
        <dbReference type="ChEBI" id="CHEBI:18420"/>
    </cofactor>
</comment>
<evidence type="ECO:0000256" key="5">
    <source>
        <dbReference type="ARBA" id="ARBA00013200"/>
    </source>
</evidence>
<comment type="similarity">
    <text evidence="4 19">Belongs to the CobS family.</text>
</comment>
<comment type="caution">
    <text evidence="19">Lacks conserved residue(s) required for the propagation of feature annotation.</text>
</comment>
<comment type="pathway">
    <text evidence="3 19">Cofactor biosynthesis; adenosylcobalamin biosynthesis; adenosylcobalamin from cob(II)yrinate a,c-diamide: step 7/7.</text>
</comment>
<keyword evidence="21" id="KW-1185">Reference proteome</keyword>
<dbReference type="UniPathway" id="UPA00148">
    <property type="reaction ID" value="UER00238"/>
</dbReference>
<evidence type="ECO:0000256" key="3">
    <source>
        <dbReference type="ARBA" id="ARBA00004663"/>
    </source>
</evidence>
<evidence type="ECO:0000256" key="9">
    <source>
        <dbReference type="ARBA" id="ARBA00022679"/>
    </source>
</evidence>
<comment type="function">
    <text evidence="14 19">Joins adenosylcobinamide-GDP and alpha-ribazole to generate adenosylcobalamin (Ado-cobalamin). Also synthesizes adenosylcobalamin 5'-phosphate from adenosylcobinamide-GDP and alpha-ribazole 5'-phosphate.</text>
</comment>
<name>A0A4P6HG43_9BACT</name>
<dbReference type="EC" id="2.7.8.26" evidence="5 19"/>
<dbReference type="GO" id="GO:0005886">
    <property type="term" value="C:plasma membrane"/>
    <property type="evidence" value="ECO:0007669"/>
    <property type="project" value="UniProtKB-SubCell"/>
</dbReference>
<feature type="transmembrane region" description="Helical" evidence="19">
    <location>
        <begin position="105"/>
        <end position="127"/>
    </location>
</feature>
<dbReference type="Pfam" id="PF02654">
    <property type="entry name" value="CobS"/>
    <property type="match status" value="1"/>
</dbReference>
<dbReference type="GO" id="GO:0051073">
    <property type="term" value="F:adenosylcobinamide-GDP ribazoletransferase activity"/>
    <property type="evidence" value="ECO:0007669"/>
    <property type="project" value="UniProtKB-UniRule"/>
</dbReference>
<dbReference type="AlphaFoldDB" id="A0A4P6HG43"/>
<sequence>MSMWRHYLAALGFLTRLGPAVRDPDMAACVPCFPLVGATLGLVLAVPLALGFFGGHPLAGAFAYAVGNLALTRGLHLDGFADVADAWGSFTRGERFFAIMKDSRIGAFGGMAIAVALVGQTALGAELLGAGKVWLLAAAPVAGRGLAVALMGCCRDLGRPGLGSLCLPGATNRVTVCCIAFGLAALWAAGGLWAAAWGAALCGVVLWRLTALAREQGGINGDFLGAAIVAGELCALAGGLL</sequence>
<keyword evidence="7 19" id="KW-1003">Cell membrane</keyword>
<evidence type="ECO:0000256" key="12">
    <source>
        <dbReference type="ARBA" id="ARBA00022989"/>
    </source>
</evidence>
<evidence type="ECO:0000256" key="14">
    <source>
        <dbReference type="ARBA" id="ARBA00025228"/>
    </source>
</evidence>
<evidence type="ECO:0000256" key="7">
    <source>
        <dbReference type="ARBA" id="ARBA00022475"/>
    </source>
</evidence>
<evidence type="ECO:0000256" key="11">
    <source>
        <dbReference type="ARBA" id="ARBA00022842"/>
    </source>
</evidence>
<keyword evidence="13 19" id="KW-0472">Membrane</keyword>
<dbReference type="HAMAP" id="MF_00719">
    <property type="entry name" value="CobS"/>
    <property type="match status" value="1"/>
</dbReference>
<keyword evidence="10 19" id="KW-0812">Transmembrane</keyword>
<comment type="subcellular location">
    <subcellularLocation>
        <location evidence="2 19">Cell membrane</location>
        <topology evidence="2 19">Multi-pass membrane protein</topology>
    </subcellularLocation>
</comment>
<evidence type="ECO:0000256" key="1">
    <source>
        <dbReference type="ARBA" id="ARBA00001946"/>
    </source>
</evidence>